<dbReference type="InterPro" id="IPR006689">
    <property type="entry name" value="Small_GTPase_ARF/SAR"/>
</dbReference>
<feature type="binding site" evidence="6">
    <location>
        <begin position="133"/>
        <end position="136"/>
    </location>
    <ligand>
        <name>GTP</name>
        <dbReference type="ChEBI" id="CHEBI:37565"/>
    </ligand>
</feature>
<keyword evidence="2" id="KW-0449">Lipoprotein</keyword>
<dbReference type="SUPFAM" id="SSF52540">
    <property type="entry name" value="P-loop containing nucleoside triphosphate hydrolases"/>
    <property type="match status" value="1"/>
</dbReference>
<evidence type="ECO:0000256" key="8">
    <source>
        <dbReference type="RuleBase" id="RU003925"/>
    </source>
</evidence>
<organism evidence="9 10">
    <name type="scientific">Urochloa decumbens</name>
    <dbReference type="NCBI Taxonomy" id="240449"/>
    <lineage>
        <taxon>Eukaryota</taxon>
        <taxon>Viridiplantae</taxon>
        <taxon>Streptophyta</taxon>
        <taxon>Embryophyta</taxon>
        <taxon>Tracheophyta</taxon>
        <taxon>Spermatophyta</taxon>
        <taxon>Magnoliopsida</taxon>
        <taxon>Liliopsida</taxon>
        <taxon>Poales</taxon>
        <taxon>Poaceae</taxon>
        <taxon>PACMAD clade</taxon>
        <taxon>Panicoideae</taxon>
        <taxon>Panicodae</taxon>
        <taxon>Paniceae</taxon>
        <taxon>Melinidinae</taxon>
        <taxon>Urochloa</taxon>
    </lineage>
</organism>
<evidence type="ECO:0000313" key="9">
    <source>
        <dbReference type="EMBL" id="CAL5071719.1"/>
    </source>
</evidence>
<keyword evidence="7" id="KW-0479">Metal-binding</keyword>
<dbReference type="FunFam" id="3.40.50.300:FF:000914">
    <property type="entry name" value="ADP-ribosylation factor-related protein 1"/>
    <property type="match status" value="1"/>
</dbReference>
<evidence type="ECO:0000256" key="4">
    <source>
        <dbReference type="ARBA" id="ARBA00022892"/>
    </source>
</evidence>
<accession>A0ABC9FA57</accession>
<dbReference type="NCBIfam" id="TIGR00231">
    <property type="entry name" value="small_GTP"/>
    <property type="match status" value="1"/>
</dbReference>
<keyword evidence="2" id="KW-0519">Myristate</keyword>
<keyword evidence="4" id="KW-0813">Transport</keyword>
<protein>
    <recommendedName>
        <fullName evidence="11">ADP-ribosylation factor-related protein 1</fullName>
    </recommendedName>
</protein>
<dbReference type="GO" id="GO:0005525">
    <property type="term" value="F:GTP binding"/>
    <property type="evidence" value="ECO:0007669"/>
    <property type="project" value="UniProtKB-KW"/>
</dbReference>
<dbReference type="SMART" id="SM00175">
    <property type="entry name" value="RAB"/>
    <property type="match status" value="1"/>
</dbReference>
<dbReference type="Gene3D" id="3.40.50.300">
    <property type="entry name" value="P-loop containing nucleotide triphosphate hydrolases"/>
    <property type="match status" value="1"/>
</dbReference>
<feature type="binding site" evidence="7">
    <location>
        <position position="31"/>
    </location>
    <ligand>
        <name>Mg(2+)</name>
        <dbReference type="ChEBI" id="CHEBI:18420"/>
    </ligand>
</feature>
<proteinExistence type="inferred from homology"/>
<dbReference type="EMBL" id="OZ075116">
    <property type="protein sequence ID" value="CAL5071719.1"/>
    <property type="molecule type" value="Genomic_DNA"/>
</dbReference>
<evidence type="ECO:0000256" key="7">
    <source>
        <dbReference type="PIRSR" id="PIRSR606689-2"/>
    </source>
</evidence>
<sequence>MFSLFYGLWNHVFSKAEFHVLILGVHKAGKTTLLEKLKSIYLKGEGLPHDRIVPTVGLNIGRIEDANVKLVFWDLGGQPGLRTIWEKYYEEAHAVIYVIDSASASSFEDAKSALEKVLRHEDLQGAPVLIFANKQDSPAAVSEEELARHLHLKELDERPCMFQAGSAFDGDQTWC</sequence>
<dbReference type="PANTHER" id="PTHR45909:SF2">
    <property type="entry name" value="OS07G0620400 PROTEIN"/>
    <property type="match status" value="1"/>
</dbReference>
<reference evidence="10" key="1">
    <citation type="submission" date="2024-06" db="EMBL/GenBank/DDBJ databases">
        <authorList>
            <person name="Ryan C."/>
        </authorList>
    </citation>
    <scope>NUCLEOTIDE SEQUENCE [LARGE SCALE GENOMIC DNA]</scope>
</reference>
<dbReference type="Proteomes" id="UP001497457">
    <property type="component" value="Chromosome 6rd"/>
</dbReference>
<gene>
    <name evidence="9" type="ORF">URODEC1_LOCUS103566</name>
</gene>
<feature type="binding site" evidence="6">
    <location>
        <begin position="24"/>
        <end position="31"/>
    </location>
    <ligand>
        <name>GTP</name>
        <dbReference type="ChEBI" id="CHEBI:37565"/>
    </ligand>
</feature>
<evidence type="ECO:0000256" key="2">
    <source>
        <dbReference type="ARBA" id="ARBA00022707"/>
    </source>
</evidence>
<dbReference type="SMART" id="SM00178">
    <property type="entry name" value="SAR"/>
    <property type="match status" value="1"/>
</dbReference>
<keyword evidence="5 6" id="KW-0342">GTP-binding</keyword>
<feature type="binding site" evidence="7">
    <location>
        <position position="55"/>
    </location>
    <ligand>
        <name>Mg(2+)</name>
        <dbReference type="ChEBI" id="CHEBI:18420"/>
    </ligand>
</feature>
<evidence type="ECO:0000256" key="3">
    <source>
        <dbReference type="ARBA" id="ARBA00022741"/>
    </source>
</evidence>
<dbReference type="InterPro" id="IPR024156">
    <property type="entry name" value="Small_GTPase_ARF"/>
</dbReference>
<evidence type="ECO:0008006" key="11">
    <source>
        <dbReference type="Google" id="ProtNLM"/>
    </source>
</evidence>
<dbReference type="InterPro" id="IPR005225">
    <property type="entry name" value="Small_GTP-bd"/>
</dbReference>
<evidence type="ECO:0000256" key="5">
    <source>
        <dbReference type="ARBA" id="ARBA00023134"/>
    </source>
</evidence>
<comment type="similarity">
    <text evidence="1 8">Belongs to the small GTPase superfamily. Arf family.</text>
</comment>
<dbReference type="InterPro" id="IPR027417">
    <property type="entry name" value="P-loop_NTPase"/>
</dbReference>
<dbReference type="Pfam" id="PF00025">
    <property type="entry name" value="Arf"/>
    <property type="match status" value="1"/>
</dbReference>
<dbReference type="PRINTS" id="PR00328">
    <property type="entry name" value="SAR1GTPBP"/>
</dbReference>
<dbReference type="PANTHER" id="PTHR45909">
    <property type="entry name" value="ADP-RIBOSYLATION FACTOR-RELATED PROTEIN 1"/>
    <property type="match status" value="1"/>
</dbReference>
<name>A0ABC9FA57_9POAL</name>
<evidence type="ECO:0000256" key="1">
    <source>
        <dbReference type="ARBA" id="ARBA00010290"/>
    </source>
</evidence>
<keyword evidence="7" id="KW-0460">Magnesium</keyword>
<dbReference type="AlphaFoldDB" id="A0ABC9FA57"/>
<keyword evidence="10" id="KW-1185">Reference proteome</keyword>
<evidence type="ECO:0000313" key="10">
    <source>
        <dbReference type="Proteomes" id="UP001497457"/>
    </source>
</evidence>
<feature type="binding site" evidence="6">
    <location>
        <position position="77"/>
    </location>
    <ligand>
        <name>GTP</name>
        <dbReference type="ChEBI" id="CHEBI:37565"/>
    </ligand>
</feature>
<keyword evidence="4" id="KW-0931">ER-Golgi transport</keyword>
<dbReference type="SMART" id="SM00177">
    <property type="entry name" value="ARF"/>
    <property type="match status" value="1"/>
</dbReference>
<dbReference type="PROSITE" id="PS51417">
    <property type="entry name" value="ARF"/>
    <property type="match status" value="1"/>
</dbReference>
<keyword evidence="3 6" id="KW-0547">Nucleotide-binding</keyword>
<dbReference type="GO" id="GO:0016192">
    <property type="term" value="P:vesicle-mediated transport"/>
    <property type="evidence" value="ECO:0007669"/>
    <property type="project" value="UniProtKB-KW"/>
</dbReference>
<evidence type="ECO:0000256" key="6">
    <source>
        <dbReference type="PIRSR" id="PIRSR606689-1"/>
    </source>
</evidence>
<reference evidence="9 10" key="2">
    <citation type="submission" date="2024-10" db="EMBL/GenBank/DDBJ databases">
        <authorList>
            <person name="Ryan C."/>
        </authorList>
    </citation>
    <scope>NUCLEOTIDE SEQUENCE [LARGE SCALE GENOMIC DNA]</scope>
</reference>